<reference evidence="2 3" key="1">
    <citation type="submission" date="2016-10" db="EMBL/GenBank/DDBJ databases">
        <authorList>
            <person name="de Groot N.N."/>
        </authorList>
    </citation>
    <scope>NUCLEOTIDE SEQUENCE [LARGE SCALE GENOMIC DNA]</scope>
    <source>
        <strain evidence="2 3">CDM_5</strain>
    </source>
</reference>
<organism evidence="2 3">
    <name type="scientific">Haloferax larsenii</name>
    <dbReference type="NCBI Taxonomy" id="302484"/>
    <lineage>
        <taxon>Archaea</taxon>
        <taxon>Methanobacteriati</taxon>
        <taxon>Methanobacteriota</taxon>
        <taxon>Stenosarchaea group</taxon>
        <taxon>Halobacteria</taxon>
        <taxon>Halobacteriales</taxon>
        <taxon>Haloferacaceae</taxon>
        <taxon>Haloferax</taxon>
    </lineage>
</organism>
<evidence type="ECO:0000313" key="3">
    <source>
        <dbReference type="Proteomes" id="UP000183894"/>
    </source>
</evidence>
<dbReference type="PANTHER" id="PTHR42951:SF4">
    <property type="entry name" value="ACYL-COENZYME A THIOESTERASE MBLAC2"/>
    <property type="match status" value="1"/>
</dbReference>
<evidence type="ECO:0000259" key="1">
    <source>
        <dbReference type="SMART" id="SM00849"/>
    </source>
</evidence>
<dbReference type="Pfam" id="PF00753">
    <property type="entry name" value="Lactamase_B"/>
    <property type="match status" value="1"/>
</dbReference>
<dbReference type="AlphaFoldDB" id="A0A1H7HYJ5"/>
<protein>
    <submittedName>
        <fullName evidence="2">Glyoxylase, beta-lactamase superfamily II</fullName>
    </submittedName>
</protein>
<sequence>MTTLGGSVHRFRLRGVNAYLVEDGDELVLIDAGTPWDRDRIFRGLSLAGYNPSDIDRVLLTHYDPDHVGTLGALGLRDSVRIHAAEPDASYVAGDAKPSVGTHKGTFHRLVGPFLRRPTNPVEPLDDGDEIGGFVAYRTPGHTAGHTAFVHEELGVAFVGDMVRESGGKLVPSPWLLTADTDANRASIRDFAERCPPVDVVAMGHGTPIEEHGFGALKRVADRV</sequence>
<dbReference type="Proteomes" id="UP000183894">
    <property type="component" value="Unassembled WGS sequence"/>
</dbReference>
<evidence type="ECO:0000313" key="2">
    <source>
        <dbReference type="EMBL" id="SEK53305.1"/>
    </source>
</evidence>
<proteinExistence type="predicted"/>
<dbReference type="OrthoDB" id="197151at2157"/>
<feature type="domain" description="Metallo-beta-lactamase" evidence="1">
    <location>
        <begin position="15"/>
        <end position="205"/>
    </location>
</feature>
<gene>
    <name evidence="2" type="ORF">SAMN04488691_101675</name>
</gene>
<name>A0A1H7HYJ5_HALLR</name>
<dbReference type="EMBL" id="FOAD01000001">
    <property type="protein sequence ID" value="SEK53305.1"/>
    <property type="molecule type" value="Genomic_DNA"/>
</dbReference>
<dbReference type="InterPro" id="IPR050855">
    <property type="entry name" value="NDM-1-like"/>
</dbReference>
<dbReference type="RefSeq" id="WP_074792029.1">
    <property type="nucleotide sequence ID" value="NZ_FOAD01000001.1"/>
</dbReference>
<dbReference type="InterPro" id="IPR001279">
    <property type="entry name" value="Metallo-B-lactamas"/>
</dbReference>
<dbReference type="CDD" id="cd07721">
    <property type="entry name" value="yflN-like_MBL-fold"/>
    <property type="match status" value="1"/>
</dbReference>
<dbReference type="Gene3D" id="3.60.15.10">
    <property type="entry name" value="Ribonuclease Z/Hydroxyacylglutathione hydrolase-like"/>
    <property type="match status" value="1"/>
</dbReference>
<dbReference type="InterPro" id="IPR036866">
    <property type="entry name" value="RibonucZ/Hydroxyglut_hydro"/>
</dbReference>
<dbReference type="SUPFAM" id="SSF56281">
    <property type="entry name" value="Metallo-hydrolase/oxidoreductase"/>
    <property type="match status" value="1"/>
</dbReference>
<dbReference type="SMART" id="SM00849">
    <property type="entry name" value="Lactamase_B"/>
    <property type="match status" value="1"/>
</dbReference>
<dbReference type="PANTHER" id="PTHR42951">
    <property type="entry name" value="METALLO-BETA-LACTAMASE DOMAIN-CONTAINING"/>
    <property type="match status" value="1"/>
</dbReference>
<accession>A0A1H7HYJ5</accession>